<organism evidence="2 3">
    <name type="scientific">Methanogenium marinum</name>
    <dbReference type="NCBI Taxonomy" id="348610"/>
    <lineage>
        <taxon>Archaea</taxon>
        <taxon>Methanobacteriati</taxon>
        <taxon>Methanobacteriota</taxon>
        <taxon>Stenosarchaea group</taxon>
        <taxon>Methanomicrobia</taxon>
        <taxon>Methanomicrobiales</taxon>
        <taxon>Methanomicrobiaceae</taxon>
        <taxon>Methanogenium</taxon>
    </lineage>
</organism>
<accession>A0A9Q4KU17</accession>
<evidence type="ECO:0000313" key="2">
    <source>
        <dbReference type="EMBL" id="MDE4908639.1"/>
    </source>
</evidence>
<dbReference type="RefSeq" id="WP_274925260.1">
    <property type="nucleotide sequence ID" value="NZ_JAKELO010000002.1"/>
</dbReference>
<keyword evidence="1" id="KW-0472">Membrane</keyword>
<keyword evidence="3" id="KW-1185">Reference proteome</keyword>
<keyword evidence="1" id="KW-0812">Transmembrane</keyword>
<proteinExistence type="predicted"/>
<dbReference type="EMBL" id="JAKELO010000002">
    <property type="protein sequence ID" value="MDE4908639.1"/>
    <property type="molecule type" value="Genomic_DNA"/>
</dbReference>
<comment type="caution">
    <text evidence="2">The sequence shown here is derived from an EMBL/GenBank/DDBJ whole genome shotgun (WGS) entry which is preliminary data.</text>
</comment>
<dbReference type="Proteomes" id="UP001143747">
    <property type="component" value="Unassembled WGS sequence"/>
</dbReference>
<dbReference type="AlphaFoldDB" id="A0A9Q4KU17"/>
<feature type="transmembrane region" description="Helical" evidence="1">
    <location>
        <begin position="6"/>
        <end position="30"/>
    </location>
</feature>
<protein>
    <submittedName>
        <fullName evidence="2">Uncharacterized protein</fullName>
    </submittedName>
</protein>
<name>A0A9Q4KU17_9EURY</name>
<evidence type="ECO:0000256" key="1">
    <source>
        <dbReference type="SAM" id="Phobius"/>
    </source>
</evidence>
<reference evidence="2" key="1">
    <citation type="submission" date="2022-01" db="EMBL/GenBank/DDBJ databases">
        <title>Draft genome of Methanogenium marinum DSM 15558.</title>
        <authorList>
            <person name="Chen S.-C."/>
            <person name="You Y.-T."/>
        </authorList>
    </citation>
    <scope>NUCLEOTIDE SEQUENCE</scope>
    <source>
        <strain evidence="2">DSM 15558</strain>
    </source>
</reference>
<gene>
    <name evidence="2" type="ORF">L0665_08475</name>
</gene>
<keyword evidence="1" id="KW-1133">Transmembrane helix</keyword>
<evidence type="ECO:0000313" key="3">
    <source>
        <dbReference type="Proteomes" id="UP001143747"/>
    </source>
</evidence>
<sequence>MVDLFSAGLLGIVSLCFGLLAGIQIAHIHYSRRLTKLAKRSIYSKTIAPILVAAKESRDEEE</sequence>